<proteinExistence type="predicted"/>
<evidence type="ECO:0000313" key="1">
    <source>
        <dbReference type="EMBL" id="DAD78678.1"/>
    </source>
</evidence>
<sequence>MSKVYDSLMKSGKFNLWTMKNFSSLSLGFNI</sequence>
<organism evidence="1">
    <name type="scientific">Siphoviridae sp. ctB3v5</name>
    <dbReference type="NCBI Taxonomy" id="2826186"/>
    <lineage>
        <taxon>Viruses</taxon>
        <taxon>Duplodnaviria</taxon>
        <taxon>Heunggongvirae</taxon>
        <taxon>Uroviricota</taxon>
        <taxon>Caudoviricetes</taxon>
    </lineage>
</organism>
<accession>A0A8S5M8W0</accession>
<dbReference type="EMBL" id="BK014849">
    <property type="protein sequence ID" value="DAD78678.1"/>
    <property type="molecule type" value="Genomic_DNA"/>
</dbReference>
<name>A0A8S5M8W0_9CAUD</name>
<protein>
    <submittedName>
        <fullName evidence="1">Uncharacterized protein</fullName>
    </submittedName>
</protein>
<reference evidence="1" key="1">
    <citation type="journal article" date="2021" name="Proc. Natl. Acad. Sci. U.S.A.">
        <title>A Catalog of Tens of Thousands of Viruses from Human Metagenomes Reveals Hidden Associations with Chronic Diseases.</title>
        <authorList>
            <person name="Tisza M.J."/>
            <person name="Buck C.B."/>
        </authorList>
    </citation>
    <scope>NUCLEOTIDE SEQUENCE</scope>
    <source>
        <strain evidence="1">CtB3v5</strain>
    </source>
</reference>